<sequence>MKKGIMSLILELALGACVIMLMGYWFDGVYVKDFGVAFLVALVLALLNTFIKPILTIIALPITILSLGIFQLIINGFILTLATDILAPDFQITSFGLTIIASICISIIYSLLGIGKIND</sequence>
<dbReference type="Pfam" id="PF04020">
    <property type="entry name" value="Phage_holin_4_2"/>
    <property type="match status" value="1"/>
</dbReference>
<organism evidence="2 3">
    <name type="scientific">Coprobacillus cateniformis</name>
    <dbReference type="NCBI Taxonomy" id="100884"/>
    <lineage>
        <taxon>Bacteria</taxon>
        <taxon>Bacillati</taxon>
        <taxon>Bacillota</taxon>
        <taxon>Erysipelotrichia</taxon>
        <taxon>Erysipelotrichales</taxon>
        <taxon>Coprobacillaceae</taxon>
        <taxon>Coprobacillus</taxon>
    </lineage>
</organism>
<dbReference type="InterPro" id="IPR007165">
    <property type="entry name" value="Phage_holin_4_2"/>
</dbReference>
<evidence type="ECO:0000256" key="1">
    <source>
        <dbReference type="SAM" id="Phobius"/>
    </source>
</evidence>
<proteinExistence type="predicted"/>
<name>E7GAF4_9FIRM</name>
<protein>
    <recommendedName>
        <fullName evidence="4">Integral membrane protein</fullName>
    </recommendedName>
</protein>
<dbReference type="PANTHER" id="PTHR37309:SF1">
    <property type="entry name" value="SLR0284 PROTEIN"/>
    <property type="match status" value="1"/>
</dbReference>
<feature type="transmembrane region" description="Helical" evidence="1">
    <location>
        <begin position="58"/>
        <end position="78"/>
    </location>
</feature>
<gene>
    <name evidence="2" type="ORF">HMPREF9488_01744</name>
</gene>
<reference evidence="2 3" key="1">
    <citation type="submission" date="2010-12" db="EMBL/GenBank/DDBJ databases">
        <title>The Genome Sequence of Coprobacillus sp. strain 29_1.</title>
        <authorList>
            <consortium name="The Broad Institute Genome Sequencing Platform"/>
            <person name="Earl A."/>
            <person name="Ward D."/>
            <person name="Feldgarden M."/>
            <person name="Gevers D."/>
            <person name="Daigneault M."/>
            <person name="Sibley C.D."/>
            <person name="White A."/>
            <person name="Strauss J."/>
            <person name="Allen-Vercoe E."/>
            <person name="Young S.K."/>
            <person name="Zeng Q."/>
            <person name="Gargeya S."/>
            <person name="Fitzgerald M."/>
            <person name="Haas B."/>
            <person name="Abouelleil A."/>
            <person name="Alvarado L."/>
            <person name="Arachchi H.M."/>
            <person name="Berlin A."/>
            <person name="Brown A."/>
            <person name="Chapman S.B."/>
            <person name="Chen Z."/>
            <person name="Dunbar C."/>
            <person name="Freedman E."/>
            <person name="Gearin G."/>
            <person name="Gellesch M."/>
            <person name="Goldberg J."/>
            <person name="Griggs A."/>
            <person name="Gujja S."/>
            <person name="Heilman E."/>
            <person name="Heiman D."/>
            <person name="Howarth C."/>
            <person name="Larson L."/>
            <person name="Lui A."/>
            <person name="MacDonald P.J.P."/>
            <person name="Mehta T."/>
            <person name="Montmayeur A."/>
            <person name="Murphy C."/>
            <person name="Neiman D."/>
            <person name="Pearson M."/>
            <person name="Priest M."/>
            <person name="Roberts A."/>
            <person name="Saif S."/>
            <person name="Shea T."/>
            <person name="Shenoy N."/>
            <person name="Sisk P."/>
            <person name="Stolte C."/>
            <person name="Sykes S."/>
            <person name="White J."/>
            <person name="Yandava C."/>
            <person name="Nusbaum C."/>
            <person name="Birren B."/>
        </authorList>
    </citation>
    <scope>NUCLEOTIDE SEQUENCE [LARGE SCALE GENOMIC DNA]</scope>
    <source>
        <strain evidence="2 3">29_1</strain>
    </source>
</reference>
<feature type="transmembrane region" description="Helical" evidence="1">
    <location>
        <begin position="32"/>
        <end position="51"/>
    </location>
</feature>
<dbReference type="eggNOG" id="COG1950">
    <property type="taxonomic scope" value="Bacteria"/>
</dbReference>
<dbReference type="EMBL" id="ADKX01000030">
    <property type="protein sequence ID" value="EFW05162.1"/>
    <property type="molecule type" value="Genomic_DNA"/>
</dbReference>
<dbReference type="AlphaFoldDB" id="E7GAF4"/>
<keyword evidence="1" id="KW-0812">Transmembrane</keyword>
<dbReference type="HOGENOM" id="CLU_120441_1_1_9"/>
<dbReference type="RefSeq" id="WP_008788852.1">
    <property type="nucleotide sequence ID" value="NZ_AKCB01000003.1"/>
</dbReference>
<keyword evidence="1" id="KW-0472">Membrane</keyword>
<evidence type="ECO:0008006" key="4">
    <source>
        <dbReference type="Google" id="ProtNLM"/>
    </source>
</evidence>
<dbReference type="Proteomes" id="UP000003157">
    <property type="component" value="Unassembled WGS sequence"/>
</dbReference>
<dbReference type="PANTHER" id="PTHR37309">
    <property type="entry name" value="SLR0284 PROTEIN"/>
    <property type="match status" value="1"/>
</dbReference>
<evidence type="ECO:0000313" key="3">
    <source>
        <dbReference type="Proteomes" id="UP000003157"/>
    </source>
</evidence>
<dbReference type="STRING" id="100884.GCA_000269565_03586"/>
<feature type="transmembrane region" description="Helical" evidence="1">
    <location>
        <begin position="7"/>
        <end position="26"/>
    </location>
</feature>
<keyword evidence="3" id="KW-1185">Reference proteome</keyword>
<feature type="transmembrane region" description="Helical" evidence="1">
    <location>
        <begin position="90"/>
        <end position="112"/>
    </location>
</feature>
<dbReference type="GeneID" id="78231342"/>
<comment type="caution">
    <text evidence="2">The sequence shown here is derived from an EMBL/GenBank/DDBJ whole genome shotgun (WGS) entry which is preliminary data.</text>
</comment>
<keyword evidence="1" id="KW-1133">Transmembrane helix</keyword>
<evidence type="ECO:0000313" key="2">
    <source>
        <dbReference type="EMBL" id="EFW05162.1"/>
    </source>
</evidence>
<accession>E7GAF4</accession>
<dbReference type="OrthoDB" id="1644720at2"/>